<dbReference type="PANTHER" id="PTHR14741">
    <property type="entry name" value="S-ADENOSYLMETHIONINE-DEPENDENT METHYLTRANSFERASE RELATED"/>
    <property type="match status" value="1"/>
</dbReference>
<dbReference type="GO" id="GO:0008270">
    <property type="term" value="F:zinc ion binding"/>
    <property type="evidence" value="ECO:0007669"/>
    <property type="project" value="UniProtKB-KW"/>
</dbReference>
<dbReference type="Pfam" id="PF09445">
    <property type="entry name" value="Methyltransf_15"/>
    <property type="match status" value="1"/>
</dbReference>
<dbReference type="Gene3D" id="3.40.50.150">
    <property type="entry name" value="Vaccinia Virus protein VP39"/>
    <property type="match status" value="1"/>
</dbReference>
<evidence type="ECO:0000256" key="1">
    <source>
        <dbReference type="ARBA" id="ARBA00018517"/>
    </source>
</evidence>
<keyword evidence="8" id="KW-0479">Metal-binding</keyword>
<name>A0A061RDW6_9CHLO</name>
<dbReference type="GO" id="GO:0005634">
    <property type="term" value="C:nucleus"/>
    <property type="evidence" value="ECO:0007669"/>
    <property type="project" value="TreeGrafter"/>
</dbReference>
<dbReference type="InterPro" id="IPR019012">
    <property type="entry name" value="RNA_cap_Gua-N2-MeTrfase"/>
</dbReference>
<dbReference type="InterPro" id="IPR029063">
    <property type="entry name" value="SAM-dependent_MTases_sf"/>
</dbReference>
<gene>
    <name evidence="10" type="primary">TGS1</name>
    <name evidence="10" type="ORF">TSPGSL018_7710</name>
</gene>
<comment type="catalytic activity">
    <reaction evidence="6">
        <text>a 5'-end (N(7)-methyl 5'-triphosphoguanosine)-ribonucleoside in snRNA + S-adenosyl-L-methionine = a 5'-end (N(2),N(7)-dimethyl 5'-triphosphoguanosine)-ribonucleoside in snRNA + S-adenosyl-L-homocysteine + H(+)</text>
        <dbReference type="Rhea" id="RHEA:78471"/>
        <dbReference type="Rhea" id="RHEA-COMP:19085"/>
        <dbReference type="Rhea" id="RHEA-COMP:19087"/>
        <dbReference type="ChEBI" id="CHEBI:15378"/>
        <dbReference type="ChEBI" id="CHEBI:57856"/>
        <dbReference type="ChEBI" id="CHEBI:59789"/>
        <dbReference type="ChEBI" id="CHEBI:156461"/>
        <dbReference type="ChEBI" id="CHEBI:172880"/>
    </reaction>
    <physiologicalReaction direction="left-to-right" evidence="6">
        <dbReference type="Rhea" id="RHEA:78472"/>
    </physiologicalReaction>
</comment>
<comment type="catalytic activity">
    <reaction evidence="5">
        <text>a 5'-end (N(2),N(7)-dimethyl 5'-triphosphoguanosine)-ribonucleoside in snRNA + S-adenosyl-L-methionine = a 5'-end (N(2),N(2),N(7)-trimethyl 5'-triphosphoguanosine)-ribonucleoside in snRNA + S-adenosyl-L-homocysteine + H(+)</text>
        <dbReference type="Rhea" id="RHEA:78479"/>
        <dbReference type="Rhea" id="RHEA-COMP:19087"/>
        <dbReference type="Rhea" id="RHEA-COMP:19089"/>
        <dbReference type="ChEBI" id="CHEBI:15378"/>
        <dbReference type="ChEBI" id="CHEBI:57856"/>
        <dbReference type="ChEBI" id="CHEBI:59789"/>
        <dbReference type="ChEBI" id="CHEBI:167623"/>
        <dbReference type="ChEBI" id="CHEBI:172880"/>
    </reaction>
    <physiologicalReaction direction="left-to-right" evidence="5">
        <dbReference type="Rhea" id="RHEA:78480"/>
    </physiologicalReaction>
</comment>
<keyword evidence="8" id="KW-0862">Zinc</keyword>
<feature type="domain" description="SWIM-type" evidence="9">
    <location>
        <begin position="65"/>
        <end position="114"/>
    </location>
</feature>
<dbReference type="CDD" id="cd02440">
    <property type="entry name" value="AdoMet_MTases"/>
    <property type="match status" value="1"/>
</dbReference>
<evidence type="ECO:0000256" key="4">
    <source>
        <dbReference type="ARBA" id="ARBA00048740"/>
    </source>
</evidence>
<evidence type="ECO:0000256" key="5">
    <source>
        <dbReference type="ARBA" id="ARBA00048763"/>
    </source>
</evidence>
<keyword evidence="8" id="KW-0863">Zinc-finger</keyword>
<dbReference type="PROSITE" id="PS50966">
    <property type="entry name" value="ZF_SWIM"/>
    <property type="match status" value="1"/>
</dbReference>
<dbReference type="EMBL" id="GBEZ01017456">
    <property type="protein sequence ID" value="JAC68875.1"/>
    <property type="molecule type" value="Transcribed_RNA"/>
</dbReference>
<organism evidence="10">
    <name type="scientific">Tetraselmis sp. GSL018</name>
    <dbReference type="NCBI Taxonomy" id="582737"/>
    <lineage>
        <taxon>Eukaryota</taxon>
        <taxon>Viridiplantae</taxon>
        <taxon>Chlorophyta</taxon>
        <taxon>core chlorophytes</taxon>
        <taxon>Chlorodendrophyceae</taxon>
        <taxon>Chlorodendrales</taxon>
        <taxon>Chlorodendraceae</taxon>
        <taxon>Tetraselmis</taxon>
    </lineage>
</organism>
<sequence>MGGSPGAAALGAAGGVEGLEGETDCDPAADTRDAGFMVMKKYWYQRFSLFSRFNDGIRMDEEAWYSVTPEAIANHQASRCACGVAVDAFAGAGGNSIALARTCGHVVAVDTSEQRLRLAKANAMVYGRAGAIDFVCADFLRLAPHLWADAVFLSPPWGGPSYSSHDTFSLEPDLGGMGIGLGELLEHALGIVARRKDRASQSEHGNAGIGCFLPRNTDVEQLQGIAKRQFQSQEFELEQNLLNGKIKGLTLYCGSFCDPKQNR</sequence>
<comment type="catalytic activity">
    <reaction evidence="3">
        <text>a 5'-end (N(2),N(7)-dimethyl 5'-triphosphoguanosine)-ribonucleoside in snoRNA + S-adenosyl-L-methionine = a 5'-end (N(2),N(2),N(7)-trimethyl 5'-triphosphoguanosine)-ribonucleoside in snoRNA + S-adenosyl-L-homocysteine + H(+)</text>
        <dbReference type="Rhea" id="RHEA:78507"/>
        <dbReference type="Rhea" id="RHEA-COMP:19088"/>
        <dbReference type="Rhea" id="RHEA-COMP:19090"/>
        <dbReference type="ChEBI" id="CHEBI:15378"/>
        <dbReference type="ChEBI" id="CHEBI:57856"/>
        <dbReference type="ChEBI" id="CHEBI:59789"/>
        <dbReference type="ChEBI" id="CHEBI:167623"/>
        <dbReference type="ChEBI" id="CHEBI:172880"/>
    </reaction>
    <physiologicalReaction direction="left-to-right" evidence="3">
        <dbReference type="Rhea" id="RHEA:78508"/>
    </physiologicalReaction>
</comment>
<evidence type="ECO:0000256" key="3">
    <source>
        <dbReference type="ARBA" id="ARBA00047418"/>
    </source>
</evidence>
<dbReference type="GO" id="GO:0071164">
    <property type="term" value="F:RNA cap trimethylguanosine synthase activity"/>
    <property type="evidence" value="ECO:0007669"/>
    <property type="project" value="TreeGrafter"/>
</dbReference>
<dbReference type="SUPFAM" id="SSF53335">
    <property type="entry name" value="S-adenosyl-L-methionine-dependent methyltransferases"/>
    <property type="match status" value="1"/>
</dbReference>
<evidence type="ECO:0000256" key="2">
    <source>
        <dbReference type="ARBA" id="ARBA00025783"/>
    </source>
</evidence>
<evidence type="ECO:0000313" key="10">
    <source>
        <dbReference type="EMBL" id="JAC68875.1"/>
    </source>
</evidence>
<comment type="similarity">
    <text evidence="2">Belongs to the methyltransferase superfamily. Trimethylguanosine synthase family.</text>
</comment>
<evidence type="ECO:0000259" key="9">
    <source>
        <dbReference type="PROSITE" id="PS50966"/>
    </source>
</evidence>
<dbReference type="AlphaFoldDB" id="A0A061RDW6"/>
<protein>
    <recommendedName>
        <fullName evidence="1">Trimethylguanosine synthase</fullName>
    </recommendedName>
    <alternativeName>
        <fullName evidence="7">Cap-specific guanine-N(2) methyltransferase</fullName>
    </alternativeName>
</protein>
<accession>A0A061RDW6</accession>
<evidence type="ECO:0000256" key="6">
    <source>
        <dbReference type="ARBA" id="ARBA00049075"/>
    </source>
</evidence>
<dbReference type="PANTHER" id="PTHR14741:SF32">
    <property type="entry name" value="TRIMETHYLGUANOSINE SYNTHASE"/>
    <property type="match status" value="1"/>
</dbReference>
<dbReference type="InterPro" id="IPR007527">
    <property type="entry name" value="Znf_SWIM"/>
</dbReference>
<reference evidence="10" key="1">
    <citation type="submission" date="2014-05" db="EMBL/GenBank/DDBJ databases">
        <title>The transcriptome of the halophilic microalga Tetraselmis sp. GSL018 isolated from the Great Salt Lake, Utah.</title>
        <authorList>
            <person name="Jinkerson R.E."/>
            <person name="D'Adamo S."/>
            <person name="Posewitz M.C."/>
        </authorList>
    </citation>
    <scope>NUCLEOTIDE SEQUENCE</scope>
    <source>
        <strain evidence="10">GSL018</strain>
    </source>
</reference>
<proteinExistence type="inferred from homology"/>
<evidence type="ECO:0000256" key="8">
    <source>
        <dbReference type="PROSITE-ProRule" id="PRU00325"/>
    </source>
</evidence>
<evidence type="ECO:0000256" key="7">
    <source>
        <dbReference type="ARBA" id="ARBA00049790"/>
    </source>
</evidence>
<comment type="catalytic activity">
    <reaction evidence="4">
        <text>a 5'-end (N(7)-methyl 5'-triphosphoguanosine)-ribonucleoside in snoRNA + S-adenosyl-L-methionine = a 5'-end (N(2),N(7)-dimethyl 5'-triphosphoguanosine)-ribonucleoside in snoRNA + S-adenosyl-L-homocysteine + H(+)</text>
        <dbReference type="Rhea" id="RHEA:78475"/>
        <dbReference type="Rhea" id="RHEA-COMP:19086"/>
        <dbReference type="Rhea" id="RHEA-COMP:19088"/>
        <dbReference type="ChEBI" id="CHEBI:15378"/>
        <dbReference type="ChEBI" id="CHEBI:57856"/>
        <dbReference type="ChEBI" id="CHEBI:59789"/>
        <dbReference type="ChEBI" id="CHEBI:156461"/>
        <dbReference type="ChEBI" id="CHEBI:172880"/>
    </reaction>
    <physiologicalReaction direction="left-to-right" evidence="4">
        <dbReference type="Rhea" id="RHEA:78476"/>
    </physiologicalReaction>
</comment>